<dbReference type="SUPFAM" id="SSF81330">
    <property type="entry name" value="Gated mechanosensitive channel"/>
    <property type="match status" value="1"/>
</dbReference>
<dbReference type="OrthoDB" id="9810350at2"/>
<evidence type="ECO:0000256" key="5">
    <source>
        <dbReference type="ARBA" id="ARBA00022519"/>
    </source>
</evidence>
<evidence type="ECO:0000256" key="6">
    <source>
        <dbReference type="ARBA" id="ARBA00022692"/>
    </source>
</evidence>
<dbReference type="AlphaFoldDB" id="A0A1H3Y8D1"/>
<gene>
    <name evidence="11" type="primary">mscL</name>
    <name evidence="12" type="ORF">SAMN05444145_101477</name>
</gene>
<dbReference type="PANTHER" id="PTHR30266">
    <property type="entry name" value="MECHANOSENSITIVE CHANNEL MSCL"/>
    <property type="match status" value="1"/>
</dbReference>
<accession>A0A1H3Y8D1</accession>
<evidence type="ECO:0000313" key="12">
    <source>
        <dbReference type="EMBL" id="SEA07947.1"/>
    </source>
</evidence>
<reference evidence="12 13" key="1">
    <citation type="submission" date="2016-10" db="EMBL/GenBank/DDBJ databases">
        <authorList>
            <person name="de Groot N.N."/>
        </authorList>
    </citation>
    <scope>NUCLEOTIDE SEQUENCE [LARGE SCALE GENOMIC DNA]</scope>
    <source>
        <strain evidence="12 13">DSM 25383</strain>
    </source>
</reference>
<dbReference type="GO" id="GO:0008381">
    <property type="term" value="F:mechanosensitive monoatomic ion channel activity"/>
    <property type="evidence" value="ECO:0007669"/>
    <property type="project" value="UniProtKB-UniRule"/>
</dbReference>
<dbReference type="NCBIfam" id="TIGR00220">
    <property type="entry name" value="mscL"/>
    <property type="match status" value="1"/>
</dbReference>
<evidence type="ECO:0000256" key="3">
    <source>
        <dbReference type="ARBA" id="ARBA00022448"/>
    </source>
</evidence>
<dbReference type="InterPro" id="IPR001185">
    <property type="entry name" value="MS_channel"/>
</dbReference>
<evidence type="ECO:0000256" key="4">
    <source>
        <dbReference type="ARBA" id="ARBA00022475"/>
    </source>
</evidence>
<keyword evidence="5" id="KW-0997">Cell inner membrane</keyword>
<keyword evidence="3 11" id="KW-0813">Transport</keyword>
<comment type="function">
    <text evidence="11">Channel that opens in response to stretch forces in the membrane lipid bilayer. May participate in the regulation of osmotic pressure changes within the cell.</text>
</comment>
<dbReference type="STRING" id="1033731.SAMN05444145_101477"/>
<dbReference type="RefSeq" id="WP_010259998.1">
    <property type="nucleotide sequence ID" value="NZ_CAEG01000004.1"/>
</dbReference>
<comment type="similarity">
    <text evidence="2 11">Belongs to the MscL family.</text>
</comment>
<name>A0A1H3Y8D1_9BACT</name>
<dbReference type="InterPro" id="IPR036019">
    <property type="entry name" value="MscL_channel"/>
</dbReference>
<evidence type="ECO:0000256" key="9">
    <source>
        <dbReference type="ARBA" id="ARBA00023136"/>
    </source>
</evidence>
<dbReference type="GO" id="GO:0005886">
    <property type="term" value="C:plasma membrane"/>
    <property type="evidence" value="ECO:0007669"/>
    <property type="project" value="UniProtKB-SubCell"/>
</dbReference>
<feature type="transmembrane region" description="Helical" evidence="11">
    <location>
        <begin position="101"/>
        <end position="119"/>
    </location>
</feature>
<evidence type="ECO:0000256" key="11">
    <source>
        <dbReference type="HAMAP-Rule" id="MF_00115"/>
    </source>
</evidence>
<evidence type="ECO:0000256" key="10">
    <source>
        <dbReference type="ARBA" id="ARBA00023303"/>
    </source>
</evidence>
<dbReference type="PANTHER" id="PTHR30266:SF2">
    <property type="entry name" value="LARGE-CONDUCTANCE MECHANOSENSITIVE CHANNEL"/>
    <property type="match status" value="1"/>
</dbReference>
<keyword evidence="9 11" id="KW-0472">Membrane</keyword>
<dbReference type="Pfam" id="PF01741">
    <property type="entry name" value="MscL"/>
    <property type="match status" value="1"/>
</dbReference>
<organism evidence="12 13">
    <name type="scientific">Alistipes timonensis JC136</name>
    <dbReference type="NCBI Taxonomy" id="1033731"/>
    <lineage>
        <taxon>Bacteria</taxon>
        <taxon>Pseudomonadati</taxon>
        <taxon>Bacteroidota</taxon>
        <taxon>Bacteroidia</taxon>
        <taxon>Bacteroidales</taxon>
        <taxon>Rikenellaceae</taxon>
        <taxon>Alistipes</taxon>
    </lineage>
</organism>
<evidence type="ECO:0000256" key="7">
    <source>
        <dbReference type="ARBA" id="ARBA00022989"/>
    </source>
</evidence>
<evidence type="ECO:0000256" key="2">
    <source>
        <dbReference type="ARBA" id="ARBA00007254"/>
    </source>
</evidence>
<protein>
    <recommendedName>
        <fullName evidence="11">Large-conductance mechanosensitive channel</fullName>
    </recommendedName>
</protein>
<keyword evidence="10 11" id="KW-0407">Ion channel</keyword>
<dbReference type="HAMAP" id="MF_00115">
    <property type="entry name" value="MscL"/>
    <property type="match status" value="1"/>
</dbReference>
<dbReference type="InterPro" id="IPR019823">
    <property type="entry name" value="Mechanosensitive_channel_CS"/>
</dbReference>
<dbReference type="Gene3D" id="1.10.1200.120">
    <property type="entry name" value="Large-conductance mechanosensitive channel, MscL, domain 1"/>
    <property type="match status" value="1"/>
</dbReference>
<evidence type="ECO:0000256" key="1">
    <source>
        <dbReference type="ARBA" id="ARBA00004651"/>
    </source>
</evidence>
<sequence>MAFFKEFKEFALKGNVMDMAVGVIIGGAFGKIVSSLVNDILMPPIGALLGNTDFSQLRIDISKVRDITSSAVQSVEGMVTKGDAAQAAAAAEPIYWNYGAFIQQCVDFTILALCVFLMVKLMNRLMKKKEEAPAPAPEPPAPTKEELLLTEIRDLLKEQKK</sequence>
<dbReference type="PROSITE" id="PS01327">
    <property type="entry name" value="MSCL"/>
    <property type="match status" value="1"/>
</dbReference>
<keyword evidence="4 11" id="KW-1003">Cell membrane</keyword>
<evidence type="ECO:0000313" key="13">
    <source>
        <dbReference type="Proteomes" id="UP000183253"/>
    </source>
</evidence>
<proteinExistence type="inferred from homology"/>
<dbReference type="NCBIfam" id="NF001843">
    <property type="entry name" value="PRK00567.1-4"/>
    <property type="match status" value="1"/>
</dbReference>
<dbReference type="InterPro" id="IPR037673">
    <property type="entry name" value="MSC/AndL"/>
</dbReference>
<keyword evidence="13" id="KW-1185">Reference proteome</keyword>
<feature type="transmembrane region" description="Helical" evidence="11">
    <location>
        <begin position="12"/>
        <end position="33"/>
    </location>
</feature>
<evidence type="ECO:0000256" key="8">
    <source>
        <dbReference type="ARBA" id="ARBA00023065"/>
    </source>
</evidence>
<dbReference type="EMBL" id="FNRI01000001">
    <property type="protein sequence ID" value="SEA07947.1"/>
    <property type="molecule type" value="Genomic_DNA"/>
</dbReference>
<keyword evidence="7 11" id="KW-1133">Transmembrane helix</keyword>
<comment type="subunit">
    <text evidence="11">Homopentamer.</text>
</comment>
<dbReference type="Proteomes" id="UP000183253">
    <property type="component" value="Unassembled WGS sequence"/>
</dbReference>
<keyword evidence="8 11" id="KW-0406">Ion transport</keyword>
<keyword evidence="6 11" id="KW-0812">Transmembrane</keyword>
<comment type="subcellular location">
    <subcellularLocation>
        <location evidence="1 11">Cell membrane</location>
        <topology evidence="1 11">Multi-pass membrane protein</topology>
    </subcellularLocation>
</comment>